<name>A0ABQ4C5D9_9ACTN</name>
<evidence type="ECO:0000313" key="2">
    <source>
        <dbReference type="Proteomes" id="UP000624325"/>
    </source>
</evidence>
<gene>
    <name evidence="1" type="ORF">Air01nite_37210</name>
</gene>
<protein>
    <submittedName>
        <fullName evidence="1">Uncharacterized protein</fullName>
    </submittedName>
</protein>
<organism evidence="1 2">
    <name type="scientific">Asanoa iriomotensis</name>
    <dbReference type="NCBI Taxonomy" id="234613"/>
    <lineage>
        <taxon>Bacteria</taxon>
        <taxon>Bacillati</taxon>
        <taxon>Actinomycetota</taxon>
        <taxon>Actinomycetes</taxon>
        <taxon>Micromonosporales</taxon>
        <taxon>Micromonosporaceae</taxon>
        <taxon>Asanoa</taxon>
    </lineage>
</organism>
<dbReference type="RefSeq" id="WP_203703905.1">
    <property type="nucleotide sequence ID" value="NZ_BAAALU010000019.1"/>
</dbReference>
<proteinExistence type="predicted"/>
<reference evidence="1 2" key="1">
    <citation type="submission" date="2021-01" db="EMBL/GenBank/DDBJ databases">
        <title>Whole genome shotgun sequence of Asanoa iriomotensis NBRC 100142.</title>
        <authorList>
            <person name="Komaki H."/>
            <person name="Tamura T."/>
        </authorList>
    </citation>
    <scope>NUCLEOTIDE SEQUENCE [LARGE SCALE GENOMIC DNA]</scope>
    <source>
        <strain evidence="1 2">NBRC 100142</strain>
    </source>
</reference>
<dbReference type="EMBL" id="BONC01000025">
    <property type="protein sequence ID" value="GIF57626.1"/>
    <property type="molecule type" value="Genomic_DNA"/>
</dbReference>
<accession>A0ABQ4C5D9</accession>
<evidence type="ECO:0000313" key="1">
    <source>
        <dbReference type="EMBL" id="GIF57626.1"/>
    </source>
</evidence>
<keyword evidence="2" id="KW-1185">Reference proteome</keyword>
<comment type="caution">
    <text evidence="1">The sequence shown here is derived from an EMBL/GenBank/DDBJ whole genome shotgun (WGS) entry which is preliminary data.</text>
</comment>
<sequence>MAELDASRARLDASLSVWELAYRLALHTQIGFGDHAVLLSLDPRGTVLDDDTRTVLERVEWALSDTQFVFDGSTFMLMEFTGHPLDAIPAVAHGPASGRLRWAVSRSLVGVLLTAALWLTRPRTVRVNGKEPTTKAVA</sequence>
<dbReference type="Proteomes" id="UP000624325">
    <property type="component" value="Unassembled WGS sequence"/>
</dbReference>